<name>A0A9N9G5L4_9GLOM</name>
<sequence length="129" mass="15203">MSIFNDRNVNGKKVLFPIFPLIEVRIQQLEIYLTYGTTAMDFAYNKFSIHFSNHPSQSLFKTVRFFDPHYLKLSLSNRDIQKYSFNIPQLLNPSIELLQECEIAFDYMWLPISSCAVEWSFSVYNNILS</sequence>
<proteinExistence type="predicted"/>
<gene>
    <name evidence="1" type="ORF">DEBURN_LOCUS8669</name>
</gene>
<dbReference type="Proteomes" id="UP000789706">
    <property type="component" value="Unassembled WGS sequence"/>
</dbReference>
<evidence type="ECO:0000313" key="1">
    <source>
        <dbReference type="EMBL" id="CAG8583097.1"/>
    </source>
</evidence>
<evidence type="ECO:0000313" key="2">
    <source>
        <dbReference type="Proteomes" id="UP000789706"/>
    </source>
</evidence>
<reference evidence="1" key="1">
    <citation type="submission" date="2021-06" db="EMBL/GenBank/DDBJ databases">
        <authorList>
            <person name="Kallberg Y."/>
            <person name="Tangrot J."/>
            <person name="Rosling A."/>
        </authorList>
    </citation>
    <scope>NUCLEOTIDE SEQUENCE</scope>
    <source>
        <strain evidence="1">AZ414A</strain>
    </source>
</reference>
<dbReference type="AlphaFoldDB" id="A0A9N9G5L4"/>
<keyword evidence="2" id="KW-1185">Reference proteome</keyword>
<accession>A0A9N9G5L4</accession>
<protein>
    <submittedName>
        <fullName evidence="1">10652_t:CDS:1</fullName>
    </submittedName>
</protein>
<dbReference type="OrthoDB" id="6620304at2759"/>
<dbReference type="EMBL" id="CAJVPK010001351">
    <property type="protein sequence ID" value="CAG8583097.1"/>
    <property type="molecule type" value="Genomic_DNA"/>
</dbReference>
<organism evidence="1 2">
    <name type="scientific">Diversispora eburnea</name>
    <dbReference type="NCBI Taxonomy" id="1213867"/>
    <lineage>
        <taxon>Eukaryota</taxon>
        <taxon>Fungi</taxon>
        <taxon>Fungi incertae sedis</taxon>
        <taxon>Mucoromycota</taxon>
        <taxon>Glomeromycotina</taxon>
        <taxon>Glomeromycetes</taxon>
        <taxon>Diversisporales</taxon>
        <taxon>Diversisporaceae</taxon>
        <taxon>Diversispora</taxon>
    </lineage>
</organism>
<comment type="caution">
    <text evidence="1">The sequence shown here is derived from an EMBL/GenBank/DDBJ whole genome shotgun (WGS) entry which is preliminary data.</text>
</comment>